<dbReference type="PANTHER" id="PTHR48081:SF8">
    <property type="entry name" value="ALPHA_BETA HYDROLASE FOLD-3 DOMAIN-CONTAINING PROTEIN-RELATED"/>
    <property type="match status" value="1"/>
</dbReference>
<evidence type="ECO:0000256" key="1">
    <source>
        <dbReference type="ARBA" id="ARBA00022801"/>
    </source>
</evidence>
<dbReference type="Proteomes" id="UP000696485">
    <property type="component" value="Unassembled WGS sequence"/>
</dbReference>
<evidence type="ECO:0000313" key="4">
    <source>
        <dbReference type="Proteomes" id="UP000696485"/>
    </source>
</evidence>
<reference evidence="3" key="1">
    <citation type="journal article" date="2020" name="Fungal Divers.">
        <title>Resolving the Mortierellaceae phylogeny through synthesis of multi-gene phylogenetics and phylogenomics.</title>
        <authorList>
            <person name="Vandepol N."/>
            <person name="Liber J."/>
            <person name="Desiro A."/>
            <person name="Na H."/>
            <person name="Kennedy M."/>
            <person name="Barry K."/>
            <person name="Grigoriev I.V."/>
            <person name="Miller A.N."/>
            <person name="O'Donnell K."/>
            <person name="Stajich J.E."/>
            <person name="Bonito G."/>
        </authorList>
    </citation>
    <scope>NUCLEOTIDE SEQUENCE</scope>
    <source>
        <strain evidence="3">NVP1</strain>
    </source>
</reference>
<dbReference type="Pfam" id="PF07859">
    <property type="entry name" value="Abhydrolase_3"/>
    <property type="match status" value="1"/>
</dbReference>
<dbReference type="Gene3D" id="3.40.50.1820">
    <property type="entry name" value="alpha/beta hydrolase"/>
    <property type="match status" value="1"/>
</dbReference>
<dbReference type="EMBL" id="JAAAUY010000068">
    <property type="protein sequence ID" value="KAF9336218.1"/>
    <property type="molecule type" value="Genomic_DNA"/>
</dbReference>
<dbReference type="PANTHER" id="PTHR48081">
    <property type="entry name" value="AB HYDROLASE SUPERFAMILY PROTEIN C4A8.06C"/>
    <property type="match status" value="1"/>
</dbReference>
<dbReference type="GO" id="GO:0016787">
    <property type="term" value="F:hydrolase activity"/>
    <property type="evidence" value="ECO:0007669"/>
    <property type="project" value="UniProtKB-KW"/>
</dbReference>
<proteinExistence type="predicted"/>
<evidence type="ECO:0000259" key="2">
    <source>
        <dbReference type="Pfam" id="PF07859"/>
    </source>
</evidence>
<accession>A0A9P5SRI6</accession>
<evidence type="ECO:0000313" key="3">
    <source>
        <dbReference type="EMBL" id="KAF9336218.1"/>
    </source>
</evidence>
<dbReference type="SUPFAM" id="SSF53474">
    <property type="entry name" value="alpha/beta-Hydrolases"/>
    <property type="match status" value="1"/>
</dbReference>
<organism evidence="3 4">
    <name type="scientific">Podila minutissima</name>
    <dbReference type="NCBI Taxonomy" id="64525"/>
    <lineage>
        <taxon>Eukaryota</taxon>
        <taxon>Fungi</taxon>
        <taxon>Fungi incertae sedis</taxon>
        <taxon>Mucoromycota</taxon>
        <taxon>Mortierellomycotina</taxon>
        <taxon>Mortierellomycetes</taxon>
        <taxon>Mortierellales</taxon>
        <taxon>Mortierellaceae</taxon>
        <taxon>Podila</taxon>
    </lineage>
</organism>
<dbReference type="AlphaFoldDB" id="A0A9P5SRI6"/>
<dbReference type="InterPro" id="IPR029058">
    <property type="entry name" value="AB_hydrolase_fold"/>
</dbReference>
<sequence>MKPLHEDYEIRVGILSIAYSLTLETPFPGAVNECVAAYRDLVKVYGVDPKRIFTCNLAHVVTLKIRDEYPELGQPAGTISISPYFFAPDLVEFSLFDCITPLTCVTFIECYAQNDPKVTASQYFTPMNATTLAGLPPMLVMVGEVELFGPSIEKFVARVQGDNGECELFMEEGRAHCWCMVEPASTEEDRVRAKTAIGDFLTKHQTT</sequence>
<protein>
    <recommendedName>
        <fullName evidence="2">Alpha/beta hydrolase fold-3 domain-containing protein</fullName>
    </recommendedName>
</protein>
<gene>
    <name evidence="3" type="ORF">BG006_009382</name>
</gene>
<name>A0A9P5SRI6_9FUNG</name>
<keyword evidence="4" id="KW-1185">Reference proteome</keyword>
<dbReference type="InterPro" id="IPR050300">
    <property type="entry name" value="GDXG_lipolytic_enzyme"/>
</dbReference>
<comment type="caution">
    <text evidence="3">The sequence shown here is derived from an EMBL/GenBank/DDBJ whole genome shotgun (WGS) entry which is preliminary data.</text>
</comment>
<feature type="domain" description="Alpha/beta hydrolase fold-3" evidence="2">
    <location>
        <begin position="10"/>
        <end position="179"/>
    </location>
</feature>
<keyword evidence="1" id="KW-0378">Hydrolase</keyword>
<dbReference type="InterPro" id="IPR013094">
    <property type="entry name" value="AB_hydrolase_3"/>
</dbReference>